<dbReference type="PANTHER" id="PTHR23406:SF90">
    <property type="entry name" value="MALIC ENZYME-RELATED"/>
    <property type="match status" value="1"/>
</dbReference>
<evidence type="ECO:0000256" key="6">
    <source>
        <dbReference type="PIRSR" id="PIRSR000106-2"/>
    </source>
</evidence>
<evidence type="ECO:0000256" key="5">
    <source>
        <dbReference type="PIRSR" id="PIRSR000106-1"/>
    </source>
</evidence>
<accession>S7TQ09</accession>
<feature type="binding site" evidence="6">
    <location>
        <position position="157"/>
    </location>
    <ligand>
        <name>(S)-malate</name>
        <dbReference type="ChEBI" id="CHEBI:15589"/>
    </ligand>
</feature>
<comment type="similarity">
    <text evidence="2 8">Belongs to the malic enzymes family.</text>
</comment>
<dbReference type="Pfam" id="PF03949">
    <property type="entry name" value="Malic_M"/>
    <property type="match status" value="1"/>
</dbReference>
<comment type="cofactor">
    <cofactor evidence="7">
        <name>Mg(2+)</name>
        <dbReference type="ChEBI" id="CHEBI:18420"/>
    </cofactor>
    <cofactor evidence="7">
        <name>Mn(2+)</name>
        <dbReference type="ChEBI" id="CHEBI:29035"/>
    </cofactor>
    <text evidence="7">Divalent metal cations. Prefers magnesium or manganese.</text>
</comment>
<dbReference type="RefSeq" id="WP_020877386.1">
    <property type="nucleotide sequence ID" value="NZ_ATHJ01000090.1"/>
</dbReference>
<dbReference type="InterPro" id="IPR046346">
    <property type="entry name" value="Aminoacid_DH-like_N_sf"/>
</dbReference>
<dbReference type="InterPro" id="IPR001891">
    <property type="entry name" value="Malic_OxRdtase"/>
</dbReference>
<feature type="binding site" evidence="7">
    <location>
        <position position="246"/>
    </location>
    <ligand>
        <name>a divalent metal cation</name>
        <dbReference type="ChEBI" id="CHEBI:60240"/>
    </ligand>
</feature>
<gene>
    <name evidence="11" type="ORF">dsmv_2629</name>
</gene>
<dbReference type="PRINTS" id="PR00072">
    <property type="entry name" value="MALOXRDTASE"/>
</dbReference>
<keyword evidence="12" id="KW-1185">Reference proteome</keyword>
<feature type="active site" description="Proton acceptor" evidence="5">
    <location>
        <position position="175"/>
    </location>
</feature>
<dbReference type="STRING" id="897.B2D07_03650"/>
<dbReference type="Gene3D" id="3.40.50.720">
    <property type="entry name" value="NAD(P)-binding Rossmann-like Domain"/>
    <property type="match status" value="1"/>
</dbReference>
<evidence type="ECO:0000256" key="4">
    <source>
        <dbReference type="ARBA" id="ARBA00023002"/>
    </source>
</evidence>
<evidence type="ECO:0000256" key="7">
    <source>
        <dbReference type="PIRSR" id="PIRSR000106-3"/>
    </source>
</evidence>
<evidence type="ECO:0000256" key="8">
    <source>
        <dbReference type="RuleBase" id="RU003427"/>
    </source>
</evidence>
<reference evidence="11 12" key="1">
    <citation type="journal article" date="2013" name="Genome Announc.">
        <title>Draft genome sequences for three mercury-methylating, sulfate-reducing bacteria.</title>
        <authorList>
            <person name="Brown S.D."/>
            <person name="Hurt R.A.Jr."/>
            <person name="Gilmour C.C."/>
            <person name="Elias D.A."/>
        </authorList>
    </citation>
    <scope>NUCLEOTIDE SEQUENCE [LARGE SCALE GENOMIC DNA]</scope>
    <source>
        <strain evidence="11 12">DSM 2059</strain>
    </source>
</reference>
<evidence type="ECO:0000313" key="12">
    <source>
        <dbReference type="Proteomes" id="UP000014977"/>
    </source>
</evidence>
<organism evidence="11 12">
    <name type="scientific">Desulfococcus multivorans DSM 2059</name>
    <dbReference type="NCBI Taxonomy" id="1121405"/>
    <lineage>
        <taxon>Bacteria</taxon>
        <taxon>Pseudomonadati</taxon>
        <taxon>Thermodesulfobacteriota</taxon>
        <taxon>Desulfobacteria</taxon>
        <taxon>Desulfobacterales</taxon>
        <taxon>Desulfococcaceae</taxon>
        <taxon>Desulfococcus</taxon>
    </lineage>
</organism>
<evidence type="ECO:0000259" key="9">
    <source>
        <dbReference type="SMART" id="SM00919"/>
    </source>
</evidence>
<dbReference type="GO" id="GO:0004473">
    <property type="term" value="F:malate dehydrogenase (decarboxylating) (NADP+) activity"/>
    <property type="evidence" value="ECO:0007669"/>
    <property type="project" value="TreeGrafter"/>
</dbReference>
<dbReference type="AlphaFoldDB" id="S7TQ09"/>
<dbReference type="PIRSF" id="PIRSF000106">
    <property type="entry name" value="ME"/>
    <property type="match status" value="1"/>
</dbReference>
<feature type="domain" description="Malic enzyme NAD-binding" evidence="9">
    <location>
        <begin position="271"/>
        <end position="522"/>
    </location>
</feature>
<evidence type="ECO:0000256" key="2">
    <source>
        <dbReference type="ARBA" id="ARBA00008785"/>
    </source>
</evidence>
<dbReference type="GO" id="GO:0046872">
    <property type="term" value="F:metal ion binding"/>
    <property type="evidence" value="ECO:0007669"/>
    <property type="project" value="UniProtKB-KW"/>
</dbReference>
<dbReference type="InterPro" id="IPR037062">
    <property type="entry name" value="Malic_N_dom_sf"/>
</dbReference>
<dbReference type="CDD" id="cd05312">
    <property type="entry name" value="NAD_bind_1_malic_enz"/>
    <property type="match status" value="1"/>
</dbReference>
<dbReference type="NCBIfam" id="NF010052">
    <property type="entry name" value="PRK13529.1"/>
    <property type="match status" value="1"/>
</dbReference>
<dbReference type="SMART" id="SM00919">
    <property type="entry name" value="Malic_M"/>
    <property type="match status" value="1"/>
</dbReference>
<dbReference type="FunFam" id="3.40.50.10380:FF:000004">
    <property type="entry name" value="Malic enzyme"/>
    <property type="match status" value="1"/>
</dbReference>
<evidence type="ECO:0000256" key="3">
    <source>
        <dbReference type="ARBA" id="ARBA00022723"/>
    </source>
</evidence>
<keyword evidence="4" id="KW-0560">Oxidoreductase</keyword>
<comment type="caution">
    <text evidence="11">The sequence shown here is derived from an EMBL/GenBank/DDBJ whole genome shotgun (WGS) entry which is preliminary data.</text>
</comment>
<dbReference type="InterPro" id="IPR012302">
    <property type="entry name" value="Malic_NAD-bd"/>
</dbReference>
<feature type="binding site" evidence="7">
    <location>
        <position position="270"/>
    </location>
    <ligand>
        <name>a divalent metal cation</name>
        <dbReference type="ChEBI" id="CHEBI:60240"/>
    </ligand>
</feature>
<dbReference type="FunFam" id="3.40.50.720:FF:000060">
    <property type="entry name" value="Malic enzyme"/>
    <property type="match status" value="1"/>
</dbReference>
<name>S7TQ09_DESML</name>
<dbReference type="PANTHER" id="PTHR23406">
    <property type="entry name" value="MALIC ENZYME-RELATED"/>
    <property type="match status" value="1"/>
</dbReference>
<dbReference type="InterPro" id="IPR015884">
    <property type="entry name" value="Malic_enzyme_CS"/>
</dbReference>
<proteinExistence type="inferred from homology"/>
<dbReference type="Proteomes" id="UP000014977">
    <property type="component" value="Unassembled WGS sequence"/>
</dbReference>
<feature type="binding site" evidence="6">
    <location>
        <position position="409"/>
    </location>
    <ligand>
        <name>(S)-malate</name>
        <dbReference type="ChEBI" id="CHEBI:15589"/>
    </ligand>
</feature>
<dbReference type="Gene3D" id="3.40.50.10380">
    <property type="entry name" value="Malic enzyme, N-terminal domain"/>
    <property type="match status" value="1"/>
</dbReference>
<dbReference type="SUPFAM" id="SSF51735">
    <property type="entry name" value="NAD(P)-binding Rossmann-fold domains"/>
    <property type="match status" value="1"/>
</dbReference>
<evidence type="ECO:0000256" key="1">
    <source>
        <dbReference type="ARBA" id="ARBA00001936"/>
    </source>
</evidence>
<dbReference type="GO" id="GO:0006108">
    <property type="term" value="P:malate metabolic process"/>
    <property type="evidence" value="ECO:0007669"/>
    <property type="project" value="TreeGrafter"/>
</dbReference>
<dbReference type="SMART" id="SM01274">
    <property type="entry name" value="malic"/>
    <property type="match status" value="1"/>
</dbReference>
<dbReference type="Pfam" id="PF00390">
    <property type="entry name" value="malic"/>
    <property type="match status" value="1"/>
</dbReference>
<dbReference type="InterPro" id="IPR012301">
    <property type="entry name" value="Malic_N_dom"/>
</dbReference>
<comment type="cofactor">
    <cofactor evidence="1">
        <name>Mn(2+)</name>
        <dbReference type="ChEBI" id="CHEBI:29035"/>
    </cofactor>
</comment>
<evidence type="ECO:0000259" key="10">
    <source>
        <dbReference type="SMART" id="SM01274"/>
    </source>
</evidence>
<dbReference type="GO" id="GO:0051287">
    <property type="term" value="F:NAD binding"/>
    <property type="evidence" value="ECO:0007669"/>
    <property type="project" value="InterPro"/>
</dbReference>
<feature type="active site" description="Proton donor" evidence="5">
    <location>
        <position position="104"/>
    </location>
</feature>
<dbReference type="PATRIC" id="fig|1121405.3.peg.2278"/>
<sequence length="552" mass="61302">MAHDLNSRLTYPNTPSNINYLYDPALNKGTAFTREERDALGLWGLLPPGINTMSEQVLRAMGNYRRKTSDLEKYIFLAALQDRNQTLYYRVLADYLEEMMPIIYTPTVGLACQEYVHIFRRPKGIFVSSRNKGKFSRILKNWPNKDVRVIVITDGERILGLGDLGVAGMGIPVGKLSLYTACAGIHPSWCLPVTIDVGTNNVKLQNDPLYFGMRHDRIRGEAYDSLIEEFIMAVQDNFHHTLIQFEDFGNINAFRLLGRYRNRVCTFNDDIQGTASVALAGMYAAMRMIGGKLVDQKILFLGAGEAGTGIGDLIVKAMMDEGLSQEEARERCWFTDSKGLIVKSRQKLAAHKVPYAHEFEYQADFLDAVKALKPTAVVGVSGQAKAFSQPVLEEMARCNERPLVFALSNPTANAECTALEAYAWTDGRAVFASGSPFEPVNLRGVTYEPGQGNNAYIFPGVGLGVIASRAKHVTDEMFMTASRVLAGEVSQEDFERGSIYPPLVKIREVSIKIAAAVAEVAFDQGLAGVPRPDDLRDFIQSHVYEPNYQSYV</sequence>
<dbReference type="SUPFAM" id="SSF53223">
    <property type="entry name" value="Aminoacid dehydrogenase-like, N-terminal domain"/>
    <property type="match status" value="1"/>
</dbReference>
<dbReference type="eggNOG" id="COG0281">
    <property type="taxonomic scope" value="Bacteria"/>
</dbReference>
<feature type="binding site" evidence="6">
    <location>
        <position position="453"/>
    </location>
    <ligand>
        <name>(S)-malate</name>
        <dbReference type="ChEBI" id="CHEBI:15589"/>
    </ligand>
</feature>
<dbReference type="InterPro" id="IPR036291">
    <property type="entry name" value="NAD(P)-bd_dom_sf"/>
</dbReference>
<evidence type="ECO:0000313" key="11">
    <source>
        <dbReference type="EMBL" id="EPR39287.1"/>
    </source>
</evidence>
<feature type="domain" description="Malic enzyme N-terminal" evidence="10">
    <location>
        <begin position="81"/>
        <end position="261"/>
    </location>
</feature>
<keyword evidence="3 7" id="KW-0479">Metal-binding</keyword>
<feature type="binding site" evidence="7">
    <location>
        <position position="247"/>
    </location>
    <ligand>
        <name>a divalent metal cation</name>
        <dbReference type="ChEBI" id="CHEBI:60240"/>
    </ligand>
</feature>
<protein>
    <submittedName>
        <fullName evidence="11">Malic protein NAD-binding protein</fullName>
    </submittedName>
</protein>
<dbReference type="EMBL" id="ATHJ01000090">
    <property type="protein sequence ID" value="EPR39287.1"/>
    <property type="molecule type" value="Genomic_DNA"/>
</dbReference>
<dbReference type="PROSITE" id="PS00331">
    <property type="entry name" value="MALIC_ENZYMES"/>
    <property type="match status" value="1"/>
</dbReference>